<dbReference type="OrthoDB" id="9972728at2759"/>
<evidence type="ECO:0000256" key="7">
    <source>
        <dbReference type="ARBA" id="ARBA00039306"/>
    </source>
</evidence>
<dbReference type="GO" id="GO:1990904">
    <property type="term" value="C:ribonucleoprotein complex"/>
    <property type="evidence" value="ECO:0007669"/>
    <property type="project" value="UniProtKB-KW"/>
</dbReference>
<evidence type="ECO:0000256" key="5">
    <source>
        <dbReference type="ARBA" id="ARBA00023274"/>
    </source>
</evidence>
<dbReference type="PANTHER" id="PTHR11205">
    <property type="entry name" value="RIBOSOMAL PROTEIN S7"/>
    <property type="match status" value="1"/>
</dbReference>
<dbReference type="KEGG" id="tmn:UCRPA7_778"/>
<comment type="similarity">
    <text evidence="2">Belongs to the universal ribosomal protein uS7 family.</text>
</comment>
<gene>
    <name evidence="9" type="ORF">UCRPA7_778</name>
</gene>
<protein>
    <recommendedName>
        <fullName evidence="7">Small ribosomal subunit protein uS7m</fullName>
    </recommendedName>
</protein>
<dbReference type="AlphaFoldDB" id="R8BWM0"/>
<keyword evidence="4" id="KW-0496">Mitochondrion</keyword>
<dbReference type="EMBL" id="KB932813">
    <property type="protein sequence ID" value="EOO03742.1"/>
    <property type="molecule type" value="Genomic_DNA"/>
</dbReference>
<keyword evidence="10" id="KW-1185">Reference proteome</keyword>
<reference evidence="10" key="1">
    <citation type="journal article" date="2013" name="Genome Announc.">
        <title>Draft genome sequence of the ascomycete Phaeoacremonium aleophilum strain UCR-PA7, a causal agent of the esca disease complex in grapevines.</title>
        <authorList>
            <person name="Blanco-Ulate B."/>
            <person name="Rolshausen P."/>
            <person name="Cantu D."/>
        </authorList>
    </citation>
    <scope>NUCLEOTIDE SEQUENCE [LARGE SCALE GENOMIC DNA]</scope>
    <source>
        <strain evidence="10">UCR-PA7</strain>
    </source>
</reference>
<keyword evidence="3 9" id="KW-0689">Ribosomal protein</keyword>
<dbReference type="PIRSF" id="PIRSF002122">
    <property type="entry name" value="RPS7p_RPS7a_RPS5e_RPS7o"/>
    <property type="match status" value="1"/>
</dbReference>
<dbReference type="GO" id="GO:0005840">
    <property type="term" value="C:ribosome"/>
    <property type="evidence" value="ECO:0007669"/>
    <property type="project" value="UniProtKB-KW"/>
</dbReference>
<name>R8BWM0_PHAM7</name>
<evidence type="ECO:0000256" key="4">
    <source>
        <dbReference type="ARBA" id="ARBA00023128"/>
    </source>
</evidence>
<dbReference type="GO" id="GO:0005739">
    <property type="term" value="C:mitochondrion"/>
    <property type="evidence" value="ECO:0007669"/>
    <property type="project" value="UniProtKB-SubCell"/>
</dbReference>
<dbReference type="GeneID" id="19328568"/>
<dbReference type="HOGENOM" id="CLU_049057_1_0_1"/>
<proteinExistence type="inferred from homology"/>
<feature type="domain" description="Small ribosomal subunit protein uS7" evidence="8">
    <location>
        <begin position="72"/>
        <end position="232"/>
    </location>
</feature>
<dbReference type="Gene3D" id="1.10.455.10">
    <property type="entry name" value="Ribosomal protein S7 domain"/>
    <property type="match status" value="1"/>
</dbReference>
<keyword evidence="5" id="KW-0687">Ribonucleoprotein</keyword>
<evidence type="ECO:0000256" key="3">
    <source>
        <dbReference type="ARBA" id="ARBA00022980"/>
    </source>
</evidence>
<dbReference type="InterPro" id="IPR036823">
    <property type="entry name" value="Ribosomal_uS7_dom_sf"/>
</dbReference>
<dbReference type="InterPro" id="IPR023798">
    <property type="entry name" value="Ribosomal_uS7_dom"/>
</dbReference>
<sequence length="244" mass="27060">MDPAPSRWHRSISNEAQIHEEANFVSTSFNNAEALGQLELVANGLDPFDEDSPGHKFGLPALPVPSRMHMKHRYEPVVAQITKLLMRDGKLSKAQRDMALILNYLRTSSPPRVNPARPLVPGAPPPSHLPLNPVTYLTLAIDSVAPLIRIRNFSGLAGGGMALSVPVPLGVRQRRRMAWMWIMETVNKKPSKGSGRTMLAHRIGEELVAVIEGRSTVWDKRQQLHKLGTASRANINSRALMKKR</sequence>
<dbReference type="eggNOG" id="KOG3291">
    <property type="taxonomic scope" value="Eukaryota"/>
</dbReference>
<dbReference type="CDD" id="cd14868">
    <property type="entry name" value="uS7_Mitochondria_Fungi"/>
    <property type="match status" value="1"/>
</dbReference>
<evidence type="ECO:0000313" key="10">
    <source>
        <dbReference type="Proteomes" id="UP000014074"/>
    </source>
</evidence>
<dbReference type="Proteomes" id="UP000014074">
    <property type="component" value="Unassembled WGS sequence"/>
</dbReference>
<evidence type="ECO:0000256" key="1">
    <source>
        <dbReference type="ARBA" id="ARBA00004173"/>
    </source>
</evidence>
<dbReference type="GO" id="GO:0006412">
    <property type="term" value="P:translation"/>
    <property type="evidence" value="ECO:0007669"/>
    <property type="project" value="InterPro"/>
</dbReference>
<organism evidence="9 10">
    <name type="scientific">Phaeoacremonium minimum (strain UCR-PA7)</name>
    <name type="common">Esca disease fungus</name>
    <name type="synonym">Togninia minima</name>
    <dbReference type="NCBI Taxonomy" id="1286976"/>
    <lineage>
        <taxon>Eukaryota</taxon>
        <taxon>Fungi</taxon>
        <taxon>Dikarya</taxon>
        <taxon>Ascomycota</taxon>
        <taxon>Pezizomycotina</taxon>
        <taxon>Sordariomycetes</taxon>
        <taxon>Sordariomycetidae</taxon>
        <taxon>Togniniales</taxon>
        <taxon>Togniniaceae</taxon>
        <taxon>Phaeoacremonium</taxon>
    </lineage>
</organism>
<dbReference type="Pfam" id="PF00177">
    <property type="entry name" value="Ribosomal_S7"/>
    <property type="match status" value="1"/>
</dbReference>
<comment type="subcellular location">
    <subcellularLocation>
        <location evidence="1">Mitochondrion</location>
    </subcellularLocation>
</comment>
<dbReference type="SUPFAM" id="SSF47973">
    <property type="entry name" value="Ribosomal protein S7"/>
    <property type="match status" value="1"/>
</dbReference>
<evidence type="ECO:0000313" key="9">
    <source>
        <dbReference type="EMBL" id="EOO03742.1"/>
    </source>
</evidence>
<evidence type="ECO:0000256" key="2">
    <source>
        <dbReference type="ARBA" id="ARBA00007151"/>
    </source>
</evidence>
<dbReference type="InterPro" id="IPR047988">
    <property type="entry name" value="Ribosomal_uS7m_fungi"/>
</dbReference>
<dbReference type="InterPro" id="IPR000235">
    <property type="entry name" value="Ribosomal_uS7"/>
</dbReference>
<dbReference type="RefSeq" id="XP_007911562.1">
    <property type="nucleotide sequence ID" value="XM_007913371.1"/>
</dbReference>
<accession>R8BWM0</accession>
<dbReference type="FunFam" id="1.10.455.10:FF:000006">
    <property type="entry name" value="37S ribosomal protein S7, mitochondrial"/>
    <property type="match status" value="1"/>
</dbReference>
<comment type="function">
    <text evidence="6">Component of the mitochondrial ribosome (mitoribosome), a dedicated translation machinery responsible for the synthesis of mitochondrial genome-encoded proteins, including at least some of the essential transmembrane subunits of the mitochondrial respiratory chain. The mitoribosomes are attached to the mitochondrial inner membrane and translation products are cotranslationally integrated into the membrane.</text>
</comment>
<evidence type="ECO:0000256" key="6">
    <source>
        <dbReference type="ARBA" id="ARBA00037226"/>
    </source>
</evidence>
<evidence type="ECO:0000259" key="8">
    <source>
        <dbReference type="Pfam" id="PF00177"/>
    </source>
</evidence>